<reference evidence="4 5" key="1">
    <citation type="submission" date="2019-03" db="EMBL/GenBank/DDBJ databases">
        <title>Single cell metagenomics reveals metabolic interactions within the superorganism composed of flagellate Streblomastix strix and complex community of Bacteroidetes bacteria on its surface.</title>
        <authorList>
            <person name="Treitli S.C."/>
            <person name="Kolisko M."/>
            <person name="Husnik F."/>
            <person name="Keeling P."/>
            <person name="Hampl V."/>
        </authorList>
    </citation>
    <scope>NUCLEOTIDE SEQUENCE [LARGE SCALE GENOMIC DNA]</scope>
    <source>
        <strain evidence="4">ST1C</strain>
    </source>
</reference>
<comment type="caution">
    <text evidence="4">The sequence shown here is derived from an EMBL/GenBank/DDBJ whole genome shotgun (WGS) entry which is preliminary data.</text>
</comment>
<evidence type="ECO:0000256" key="2">
    <source>
        <dbReference type="SAM" id="Phobius"/>
    </source>
</evidence>
<keyword evidence="2" id="KW-0472">Membrane</keyword>
<evidence type="ECO:0000259" key="3">
    <source>
        <dbReference type="Pfam" id="PF02233"/>
    </source>
</evidence>
<proteinExistence type="predicted"/>
<dbReference type="AlphaFoldDB" id="A0A5J4WZP6"/>
<name>A0A5J4WZP6_9EUKA</name>
<accession>A0A5J4WZP6</accession>
<organism evidence="4 5">
    <name type="scientific">Streblomastix strix</name>
    <dbReference type="NCBI Taxonomy" id="222440"/>
    <lineage>
        <taxon>Eukaryota</taxon>
        <taxon>Metamonada</taxon>
        <taxon>Preaxostyla</taxon>
        <taxon>Oxymonadida</taxon>
        <taxon>Streblomastigidae</taxon>
        <taxon>Streblomastix</taxon>
    </lineage>
</organism>
<dbReference type="EMBL" id="SNRW01000636">
    <property type="protein sequence ID" value="KAA6400012.1"/>
    <property type="molecule type" value="Genomic_DNA"/>
</dbReference>
<protein>
    <recommendedName>
        <fullName evidence="3">NADP transhydrogenase beta-like domain-containing protein</fullName>
    </recommendedName>
</protein>
<sequence>MISSGVIICTFVALRVVMAFMSELIAFIYSFVGLAAIFISFRNFFSGDEPAGVFALCLHRFECNFVTFIGAVTFTGPLIAYCKQAFQCQIHNQNGIQQQLSQ</sequence>
<dbReference type="Proteomes" id="UP000324800">
    <property type="component" value="Unassembled WGS sequence"/>
</dbReference>
<evidence type="ECO:0000313" key="4">
    <source>
        <dbReference type="EMBL" id="KAA6400012.1"/>
    </source>
</evidence>
<feature type="domain" description="NADP transhydrogenase beta-like" evidence="3">
    <location>
        <begin position="2"/>
        <end position="84"/>
    </location>
</feature>
<feature type="transmembrane region" description="Helical" evidence="2">
    <location>
        <begin position="24"/>
        <end position="45"/>
    </location>
</feature>
<feature type="transmembrane region" description="Helical" evidence="2">
    <location>
        <begin position="65"/>
        <end position="82"/>
    </location>
</feature>
<evidence type="ECO:0000256" key="1">
    <source>
        <dbReference type="ARBA" id="ARBA00023027"/>
    </source>
</evidence>
<keyword evidence="2" id="KW-1133">Transmembrane helix</keyword>
<gene>
    <name evidence="4" type="ORF">EZS28_004456</name>
</gene>
<evidence type="ECO:0000313" key="5">
    <source>
        <dbReference type="Proteomes" id="UP000324800"/>
    </source>
</evidence>
<keyword evidence="1" id="KW-0520">NAD</keyword>
<dbReference type="InterPro" id="IPR034300">
    <property type="entry name" value="PNTB-like"/>
</dbReference>
<dbReference type="Pfam" id="PF02233">
    <property type="entry name" value="PNTB"/>
    <property type="match status" value="1"/>
</dbReference>
<keyword evidence="2" id="KW-0812">Transmembrane</keyword>